<dbReference type="GO" id="GO:0008757">
    <property type="term" value="F:S-adenosylmethionine-dependent methyltransferase activity"/>
    <property type="evidence" value="ECO:0007669"/>
    <property type="project" value="InterPro"/>
</dbReference>
<dbReference type="InterPro" id="IPR029044">
    <property type="entry name" value="Nucleotide-diphossugar_trans"/>
</dbReference>
<dbReference type="PANTHER" id="PTHR48090:SF7">
    <property type="entry name" value="RFBJ PROTEIN"/>
    <property type="match status" value="1"/>
</dbReference>
<dbReference type="InterPro" id="IPR001173">
    <property type="entry name" value="Glyco_trans_2-like"/>
</dbReference>
<protein>
    <recommendedName>
        <fullName evidence="6">Glycosyltransferase 2-like domain-containing protein</fullName>
    </recommendedName>
</protein>
<dbReference type="STRING" id="1802315.A3F51_00295"/>
<evidence type="ECO:0008006" key="6">
    <source>
        <dbReference type="Google" id="ProtNLM"/>
    </source>
</evidence>
<dbReference type="AlphaFoldDB" id="A0A1G2N054"/>
<feature type="domain" description="Methyltransferase type 11" evidence="3">
    <location>
        <begin position="363"/>
        <end position="411"/>
    </location>
</feature>
<organism evidence="4 5">
    <name type="scientific">Candidatus Taylorbacteria bacterium RIFCSPHIGHO2_12_FULL_45_16</name>
    <dbReference type="NCBI Taxonomy" id="1802315"/>
    <lineage>
        <taxon>Bacteria</taxon>
        <taxon>Candidatus Tayloriibacteriota</taxon>
    </lineage>
</organism>
<dbReference type="Pfam" id="PF08241">
    <property type="entry name" value="Methyltransf_11"/>
    <property type="match status" value="1"/>
</dbReference>
<keyword evidence="1" id="KW-1133">Transmembrane helix</keyword>
<sequence>MKLSIIIPCYNESQTLPELIKRVLGVNIAPWDKEVVVVDDASIDETQAILRQFGGKIKVFRLDKNGGKGTAVHLGLKEATGDYLIIQDADLEYDPQEIPLFLREIEKGSQVVYGSRNLHHVRRKGFIHQRLGVWFITKMMNSFYNLNLTDVWTCYKLFPESAKKHFVSGRFEAELLFTTAITRDNFTITEIPITHIPRDAKHGKKIRMTDGFKAIKLILADKLLHLKKPETRITKDHSDIICCQFCKADFAKLEDKYQCQEHGTFDIDDCGRPILIEKNIYAENSEEHKSGINWLKSFFKQFPKLYYSIWHVFCPVMMLVNGPRMVIPLVKKEATIIDVGSGPERLGKEFINVDIFPFPEVDIVSDATRLPFKDNSIDAAVSESLFEHVPDASLVANEMVRIVKPEGYIYVSAPFIHPYHASPDDFNRWTISGLRHLFSELEIIKAGVRSGPWSALLMFMAYWLGVIFSFGSVKVAPFLAHVFMLVLGPLKYLDYFFMKIPGSEAVATHLYILGRKK</sequence>
<dbReference type="InterPro" id="IPR013216">
    <property type="entry name" value="Methyltransf_11"/>
</dbReference>
<comment type="caution">
    <text evidence="4">The sequence shown here is derived from an EMBL/GenBank/DDBJ whole genome shotgun (WGS) entry which is preliminary data.</text>
</comment>
<dbReference type="Gene3D" id="3.90.550.10">
    <property type="entry name" value="Spore Coat Polysaccharide Biosynthesis Protein SpsA, Chain A"/>
    <property type="match status" value="1"/>
</dbReference>
<accession>A0A1G2N054</accession>
<proteinExistence type="predicted"/>
<dbReference type="Gene3D" id="3.40.50.150">
    <property type="entry name" value="Vaccinia Virus protein VP39"/>
    <property type="match status" value="1"/>
</dbReference>
<evidence type="ECO:0000313" key="5">
    <source>
        <dbReference type="Proteomes" id="UP000178089"/>
    </source>
</evidence>
<dbReference type="InterPro" id="IPR050256">
    <property type="entry name" value="Glycosyltransferase_2"/>
</dbReference>
<evidence type="ECO:0000256" key="1">
    <source>
        <dbReference type="SAM" id="Phobius"/>
    </source>
</evidence>
<dbReference type="InterPro" id="IPR029063">
    <property type="entry name" value="SAM-dependent_MTases_sf"/>
</dbReference>
<dbReference type="EMBL" id="MHRT01000004">
    <property type="protein sequence ID" value="OHA29464.1"/>
    <property type="molecule type" value="Genomic_DNA"/>
</dbReference>
<dbReference type="SUPFAM" id="SSF53335">
    <property type="entry name" value="S-adenosyl-L-methionine-dependent methyltransferases"/>
    <property type="match status" value="1"/>
</dbReference>
<evidence type="ECO:0000313" key="4">
    <source>
        <dbReference type="EMBL" id="OHA29464.1"/>
    </source>
</evidence>
<name>A0A1G2N054_9BACT</name>
<reference evidence="4 5" key="1">
    <citation type="journal article" date="2016" name="Nat. Commun.">
        <title>Thousands of microbial genomes shed light on interconnected biogeochemical processes in an aquifer system.</title>
        <authorList>
            <person name="Anantharaman K."/>
            <person name="Brown C.T."/>
            <person name="Hug L.A."/>
            <person name="Sharon I."/>
            <person name="Castelle C.J."/>
            <person name="Probst A.J."/>
            <person name="Thomas B.C."/>
            <person name="Singh A."/>
            <person name="Wilkins M.J."/>
            <person name="Karaoz U."/>
            <person name="Brodie E.L."/>
            <person name="Williams K.H."/>
            <person name="Hubbard S.S."/>
            <person name="Banfield J.F."/>
        </authorList>
    </citation>
    <scope>NUCLEOTIDE SEQUENCE [LARGE SCALE GENOMIC DNA]</scope>
</reference>
<evidence type="ECO:0000259" key="2">
    <source>
        <dbReference type="Pfam" id="PF00535"/>
    </source>
</evidence>
<dbReference type="Proteomes" id="UP000178089">
    <property type="component" value="Unassembled WGS sequence"/>
</dbReference>
<dbReference type="CDD" id="cd04179">
    <property type="entry name" value="DPM_DPG-synthase_like"/>
    <property type="match status" value="1"/>
</dbReference>
<dbReference type="SUPFAM" id="SSF53448">
    <property type="entry name" value="Nucleotide-diphospho-sugar transferases"/>
    <property type="match status" value="1"/>
</dbReference>
<dbReference type="Pfam" id="PF00535">
    <property type="entry name" value="Glycos_transf_2"/>
    <property type="match status" value="1"/>
</dbReference>
<feature type="domain" description="Glycosyltransferase 2-like" evidence="2">
    <location>
        <begin position="4"/>
        <end position="161"/>
    </location>
</feature>
<dbReference type="PANTHER" id="PTHR48090">
    <property type="entry name" value="UNDECAPRENYL-PHOSPHATE 4-DEOXY-4-FORMAMIDO-L-ARABINOSE TRANSFERASE-RELATED"/>
    <property type="match status" value="1"/>
</dbReference>
<gene>
    <name evidence="4" type="ORF">A3F51_00295</name>
</gene>
<keyword evidence="1" id="KW-0812">Transmembrane</keyword>
<feature type="transmembrane region" description="Helical" evidence="1">
    <location>
        <begin position="476"/>
        <end position="493"/>
    </location>
</feature>
<keyword evidence="1" id="KW-0472">Membrane</keyword>
<evidence type="ECO:0000259" key="3">
    <source>
        <dbReference type="Pfam" id="PF08241"/>
    </source>
</evidence>